<dbReference type="EMBL" id="BSYJ01000001">
    <property type="protein sequence ID" value="GMG86121.1"/>
    <property type="molecule type" value="Genomic_DNA"/>
</dbReference>
<reference evidence="2 3" key="1">
    <citation type="submission" date="2023-04" db="EMBL/GenBank/DDBJ databases">
        <title>Marinobulbifer ophiurae gen. nov., sp. Nov., isolate from tissue of brittle star Ophioplocus japonicus.</title>
        <authorList>
            <person name="Kawano K."/>
            <person name="Sawayama S."/>
            <person name="Nakagawa S."/>
        </authorList>
    </citation>
    <scope>NUCLEOTIDE SEQUENCE [LARGE SCALE GENOMIC DNA]</scope>
    <source>
        <strain evidence="2 3">NKW57</strain>
    </source>
</reference>
<feature type="chain" id="PRO_5047401418" evidence="1">
    <location>
        <begin position="21"/>
        <end position="181"/>
    </location>
</feature>
<proteinExistence type="predicted"/>
<protein>
    <submittedName>
        <fullName evidence="2">Uncharacterized protein</fullName>
    </submittedName>
</protein>
<dbReference type="Proteomes" id="UP001224392">
    <property type="component" value="Unassembled WGS sequence"/>
</dbReference>
<sequence length="181" mass="20161">MRASKWILFLLICVSSLSNAGEVTDKEKLKYIIDGWASGAWEPVVIRNRDENGWKTEIDSQAIVKKSGPYSLTFYEVSGEPSFKVDLSSGDYVASNYDKQKKAFGKASRASFVSADLNSPEDFTFLLLWEETSEGGAKQYSEGSRIGPFKSWSGFEIDSEGGRKYKFSNVFNAQEAKLASE</sequence>
<keyword evidence="1" id="KW-0732">Signal</keyword>
<name>A0ABQ6LVN8_9GAMM</name>
<organism evidence="2 3">
    <name type="scientific">Biformimicrobium ophioploci</name>
    <dbReference type="NCBI Taxonomy" id="3036711"/>
    <lineage>
        <taxon>Bacteria</taxon>
        <taxon>Pseudomonadati</taxon>
        <taxon>Pseudomonadota</taxon>
        <taxon>Gammaproteobacteria</taxon>
        <taxon>Cellvibrionales</taxon>
        <taxon>Microbulbiferaceae</taxon>
        <taxon>Biformimicrobium</taxon>
    </lineage>
</organism>
<gene>
    <name evidence="2" type="ORF">MNKW57_04420</name>
</gene>
<dbReference type="RefSeq" id="WP_285762627.1">
    <property type="nucleotide sequence ID" value="NZ_BSYJ01000001.1"/>
</dbReference>
<comment type="caution">
    <text evidence="2">The sequence shown here is derived from an EMBL/GenBank/DDBJ whole genome shotgun (WGS) entry which is preliminary data.</text>
</comment>
<evidence type="ECO:0000256" key="1">
    <source>
        <dbReference type="SAM" id="SignalP"/>
    </source>
</evidence>
<evidence type="ECO:0000313" key="3">
    <source>
        <dbReference type="Proteomes" id="UP001224392"/>
    </source>
</evidence>
<accession>A0ABQ6LVN8</accession>
<keyword evidence="3" id="KW-1185">Reference proteome</keyword>
<feature type="signal peptide" evidence="1">
    <location>
        <begin position="1"/>
        <end position="20"/>
    </location>
</feature>
<evidence type="ECO:0000313" key="2">
    <source>
        <dbReference type="EMBL" id="GMG86121.1"/>
    </source>
</evidence>